<evidence type="ECO:0000313" key="1">
    <source>
        <dbReference type="EMBL" id="QJC21940.1"/>
    </source>
</evidence>
<dbReference type="Pfam" id="PF09572">
    <property type="entry name" value="RE_XamI"/>
    <property type="match status" value="1"/>
</dbReference>
<keyword evidence="1" id="KW-0540">Nuclease</keyword>
<keyword evidence="1" id="KW-0255">Endonuclease</keyword>
<keyword evidence="2" id="KW-1185">Reference proteome</keyword>
<organism evidence="1 2">
    <name type="scientific">Arcanobacterium buesumense</name>
    <dbReference type="NCBI Taxonomy" id="2722751"/>
    <lineage>
        <taxon>Bacteria</taxon>
        <taxon>Bacillati</taxon>
        <taxon>Actinomycetota</taxon>
        <taxon>Actinomycetes</taxon>
        <taxon>Actinomycetales</taxon>
        <taxon>Actinomycetaceae</taxon>
        <taxon>Arcanobacterium</taxon>
    </lineage>
</organism>
<dbReference type="GO" id="GO:0009307">
    <property type="term" value="P:DNA restriction-modification system"/>
    <property type="evidence" value="ECO:0007669"/>
    <property type="project" value="InterPro"/>
</dbReference>
<keyword evidence="1" id="KW-0378">Hydrolase</keyword>
<protein>
    <submittedName>
        <fullName evidence="1">XamI family restriction endonuclease</fullName>
    </submittedName>
</protein>
<dbReference type="KEGG" id="arca:HC352_05100"/>
<dbReference type="EMBL" id="CP050804">
    <property type="protein sequence ID" value="QJC21940.1"/>
    <property type="molecule type" value="Genomic_DNA"/>
</dbReference>
<dbReference type="AlphaFoldDB" id="A0A6H2ELJ1"/>
<name>A0A6H2ELJ1_9ACTO</name>
<evidence type="ECO:0000313" key="2">
    <source>
        <dbReference type="Proteomes" id="UP000502298"/>
    </source>
</evidence>
<dbReference type="Proteomes" id="UP000502298">
    <property type="component" value="Chromosome"/>
</dbReference>
<sequence>MPINLVVQLRIQRTSGFSVPIGAKSARDFTNPNKRLREEATKVHQLKYTCGEELDLLLHGLLNG</sequence>
<reference evidence="1 2" key="1">
    <citation type="submission" date="2020-03" db="EMBL/GenBank/DDBJ databases">
        <title>Complete genome of Arcanobacterium buesumensis sp. nov. strain 2701.</title>
        <authorList>
            <person name="Borowiak M."/>
            <person name="Alssahen M."/>
            <person name="Laemmler C."/>
            <person name="Malorny B."/>
            <person name="Hassan A."/>
            <person name="Prenger-Berninghoff E."/>
            <person name="Ploetz M."/>
            <person name="Abdulmawjood A."/>
        </authorList>
    </citation>
    <scope>NUCLEOTIDE SEQUENCE [LARGE SCALE GENOMIC DNA]</scope>
    <source>
        <strain evidence="1 2">2701</strain>
    </source>
</reference>
<proteinExistence type="predicted"/>
<gene>
    <name evidence="1" type="ORF">HC352_05100</name>
</gene>
<dbReference type="GO" id="GO:0009036">
    <property type="term" value="F:type II site-specific deoxyribonuclease activity"/>
    <property type="evidence" value="ECO:0007669"/>
    <property type="project" value="InterPro"/>
</dbReference>
<accession>A0A6H2ELJ1</accession>
<dbReference type="InterPro" id="IPR019072">
    <property type="entry name" value="Restrct_endonuc_II_XamI"/>
</dbReference>
<dbReference type="GO" id="GO:0003677">
    <property type="term" value="F:DNA binding"/>
    <property type="evidence" value="ECO:0007669"/>
    <property type="project" value="InterPro"/>
</dbReference>